<dbReference type="Proteomes" id="UP001281761">
    <property type="component" value="Unassembled WGS sequence"/>
</dbReference>
<evidence type="ECO:0000313" key="9">
    <source>
        <dbReference type="EMBL" id="KAK2942507.1"/>
    </source>
</evidence>
<organism evidence="9 10">
    <name type="scientific">Blattamonas nauphoetae</name>
    <dbReference type="NCBI Taxonomy" id="2049346"/>
    <lineage>
        <taxon>Eukaryota</taxon>
        <taxon>Metamonada</taxon>
        <taxon>Preaxostyla</taxon>
        <taxon>Oxymonadida</taxon>
        <taxon>Blattamonas</taxon>
    </lineage>
</organism>
<keyword evidence="2 7" id="KW-0812">Transmembrane</keyword>
<name>A0ABQ9WUU6_9EUKA</name>
<protein>
    <submittedName>
        <fullName evidence="9">Multidrug resistance-associated protein</fullName>
    </submittedName>
</protein>
<dbReference type="Gene3D" id="3.40.50.300">
    <property type="entry name" value="P-loop containing nucleotide triphosphate hydrolases"/>
    <property type="match status" value="1"/>
</dbReference>
<keyword evidence="5 7" id="KW-1133">Transmembrane helix</keyword>
<evidence type="ECO:0000313" key="10">
    <source>
        <dbReference type="Proteomes" id="UP001281761"/>
    </source>
</evidence>
<dbReference type="InterPro" id="IPR050173">
    <property type="entry name" value="ABC_transporter_C-like"/>
</dbReference>
<feature type="transmembrane region" description="Helical" evidence="7">
    <location>
        <begin position="160"/>
        <end position="180"/>
    </location>
</feature>
<dbReference type="InterPro" id="IPR027417">
    <property type="entry name" value="P-loop_NTPase"/>
</dbReference>
<dbReference type="SUPFAM" id="SSF52540">
    <property type="entry name" value="P-loop containing nucleoside triphosphate hydrolases"/>
    <property type="match status" value="1"/>
</dbReference>
<sequence>MGRIVNRFTGDLSQTDQTLLSLLFQIMTLAIGVVGQIVIVGVSTPIFHAIGLLALVVYFVLCILYNRAARNLQRLDSIARSPVLSLYSEMVNGAGLSTIRAFHLEDVSRDKYCNTLDKWSVLTLLFLEGRAWSAVYIGIISSLLMAGVVILGWISMSPPVLSVAINSAMTFGFLGTFLVMQLVEEATHFSIVPPPDWPSQGEVVFSDVSFRSRSGLPAERRLVSVVELEPKMIDIETGFPVDADPNEEPNKGKVLIDGIDISEVERGRVRSSIAIIPKDPTLFTGTVRYNFSVGQRQLRVWMWRQTERSRERFGSTLESGT</sequence>
<keyword evidence="3" id="KW-0547">Nucleotide-binding</keyword>
<dbReference type="PROSITE" id="PS50929">
    <property type="entry name" value="ABC_TM1F"/>
    <property type="match status" value="1"/>
</dbReference>
<dbReference type="SUPFAM" id="SSF90123">
    <property type="entry name" value="ABC transporter transmembrane region"/>
    <property type="match status" value="1"/>
</dbReference>
<dbReference type="InterPro" id="IPR011527">
    <property type="entry name" value="ABC1_TM_dom"/>
</dbReference>
<keyword evidence="4" id="KW-0067">ATP-binding</keyword>
<proteinExistence type="predicted"/>
<evidence type="ECO:0000256" key="3">
    <source>
        <dbReference type="ARBA" id="ARBA00022741"/>
    </source>
</evidence>
<evidence type="ECO:0000256" key="6">
    <source>
        <dbReference type="ARBA" id="ARBA00023136"/>
    </source>
</evidence>
<feature type="transmembrane region" description="Helical" evidence="7">
    <location>
        <begin position="134"/>
        <end position="154"/>
    </location>
</feature>
<reference evidence="9 10" key="1">
    <citation type="journal article" date="2022" name="bioRxiv">
        <title>Genomics of Preaxostyla Flagellates Illuminates Evolutionary Transitions and the Path Towards Mitochondrial Loss.</title>
        <authorList>
            <person name="Novak L.V.F."/>
            <person name="Treitli S.C."/>
            <person name="Pyrih J."/>
            <person name="Halakuc P."/>
            <person name="Pipaliya S.V."/>
            <person name="Vacek V."/>
            <person name="Brzon O."/>
            <person name="Soukal P."/>
            <person name="Eme L."/>
            <person name="Dacks J.B."/>
            <person name="Karnkowska A."/>
            <person name="Elias M."/>
            <person name="Hampl V."/>
        </authorList>
    </citation>
    <scope>NUCLEOTIDE SEQUENCE [LARGE SCALE GENOMIC DNA]</scope>
    <source>
        <strain evidence="9">NAU3</strain>
        <tissue evidence="9">Gut</tissue>
    </source>
</reference>
<dbReference type="Pfam" id="PF00664">
    <property type="entry name" value="ABC_membrane"/>
    <property type="match status" value="1"/>
</dbReference>
<dbReference type="Gene3D" id="1.20.1560.10">
    <property type="entry name" value="ABC transporter type 1, transmembrane domain"/>
    <property type="match status" value="1"/>
</dbReference>
<keyword evidence="10" id="KW-1185">Reference proteome</keyword>
<gene>
    <name evidence="9" type="ORF">BLNAU_22587</name>
</gene>
<evidence type="ECO:0000256" key="7">
    <source>
        <dbReference type="SAM" id="Phobius"/>
    </source>
</evidence>
<feature type="transmembrane region" description="Helical" evidence="7">
    <location>
        <begin position="20"/>
        <end position="40"/>
    </location>
</feature>
<evidence type="ECO:0000259" key="8">
    <source>
        <dbReference type="PROSITE" id="PS50929"/>
    </source>
</evidence>
<accession>A0ABQ9WUU6</accession>
<evidence type="ECO:0000256" key="1">
    <source>
        <dbReference type="ARBA" id="ARBA00022448"/>
    </source>
</evidence>
<feature type="domain" description="ABC transmembrane type-1" evidence="8">
    <location>
        <begin position="1"/>
        <end position="178"/>
    </location>
</feature>
<keyword evidence="1" id="KW-0813">Transport</keyword>
<keyword evidence="6 7" id="KW-0472">Membrane</keyword>
<dbReference type="PANTHER" id="PTHR24223">
    <property type="entry name" value="ATP-BINDING CASSETTE SUB-FAMILY C"/>
    <property type="match status" value="1"/>
</dbReference>
<feature type="transmembrane region" description="Helical" evidence="7">
    <location>
        <begin position="46"/>
        <end position="65"/>
    </location>
</feature>
<evidence type="ECO:0000256" key="4">
    <source>
        <dbReference type="ARBA" id="ARBA00022840"/>
    </source>
</evidence>
<dbReference type="InterPro" id="IPR036640">
    <property type="entry name" value="ABC1_TM_sf"/>
</dbReference>
<evidence type="ECO:0000256" key="2">
    <source>
        <dbReference type="ARBA" id="ARBA00022692"/>
    </source>
</evidence>
<comment type="caution">
    <text evidence="9">The sequence shown here is derived from an EMBL/GenBank/DDBJ whole genome shotgun (WGS) entry which is preliminary data.</text>
</comment>
<dbReference type="EMBL" id="JARBJD010000404">
    <property type="protein sequence ID" value="KAK2942507.1"/>
    <property type="molecule type" value="Genomic_DNA"/>
</dbReference>
<evidence type="ECO:0000256" key="5">
    <source>
        <dbReference type="ARBA" id="ARBA00022989"/>
    </source>
</evidence>